<reference evidence="1 2" key="1">
    <citation type="journal article" date="2007" name="Microbiology">
        <title>Genome sequence comparison and superinfection between two related Pseudomonas aeruginosa phages, D3112 and MP22.</title>
        <authorList>
            <person name="Heo Y.J."/>
            <person name="Chung I.Y."/>
            <person name="Choi K.B."/>
            <person name="Lau G.W."/>
            <person name="Cho Y.H."/>
        </authorList>
    </citation>
    <scope>NUCLEOTIDE SEQUENCE</scope>
</reference>
<dbReference type="KEGG" id="vg:5648819"/>
<evidence type="ECO:0008006" key="3">
    <source>
        <dbReference type="Google" id="ProtNLM"/>
    </source>
</evidence>
<evidence type="ECO:0000313" key="1">
    <source>
        <dbReference type="EMBL" id="ABH09864.1"/>
    </source>
</evidence>
<dbReference type="Proteomes" id="UP000001314">
    <property type="component" value="Segment"/>
</dbReference>
<dbReference type="GeneID" id="5648819"/>
<name>A7Y8Q0_9CAUD</name>
<dbReference type="InterPro" id="IPR046583">
    <property type="entry name" value="DUF6631"/>
</dbReference>
<organism evidence="1 2">
    <name type="scientific">Pseudomonas phage MP22</name>
    <dbReference type="NCBI Taxonomy" id="2913978"/>
    <lineage>
        <taxon>Viruses</taxon>
        <taxon>Duplodnaviria</taxon>
        <taxon>Heunggongvirae</taxon>
        <taxon>Uroviricota</taxon>
        <taxon>Caudoviricetes</taxon>
        <taxon>Casadabanvirus</taxon>
        <taxon>Casadabanvirus MP22</taxon>
    </lineage>
</organism>
<gene>
    <name evidence="1" type="primary">orf43</name>
</gene>
<dbReference type="EMBL" id="DQ873690">
    <property type="protein sequence ID" value="ABH09864.1"/>
    <property type="molecule type" value="Genomic_DNA"/>
</dbReference>
<sequence length="207" mass="22606">MAKPKAKAAAPDGSLEVLFPDRQLTVGGVEVTVRELSFSEQLRHNHLLAPLGDSLAAIPPQKMDSPESINVIFDALALHADALRELIAISCGQSVDWVDTLPPDEGEALVLTWWEVNSGFFRPTALASAPPGNGTGRAALWSRVFADLIRAGHHRDALNNYTRRQLILFWEEAQAAERREQARDINAVMYGMVGGTDATALLRQLES</sequence>
<evidence type="ECO:0000313" key="2">
    <source>
        <dbReference type="Proteomes" id="UP000001314"/>
    </source>
</evidence>
<proteinExistence type="predicted"/>
<keyword evidence="2" id="KW-1185">Reference proteome</keyword>
<protein>
    <recommendedName>
        <fullName evidence="3">Tail assembly chaperone</fullName>
    </recommendedName>
</protein>
<accession>A7Y8Q0</accession>
<dbReference type="RefSeq" id="YP_001469169.1">
    <property type="nucleotide sequence ID" value="NC_009818.1"/>
</dbReference>
<dbReference type="Pfam" id="PF20336">
    <property type="entry name" value="DUF6631"/>
    <property type="match status" value="1"/>
</dbReference>